<feature type="domain" description="PAC" evidence="17">
    <location>
        <begin position="520"/>
        <end position="570"/>
    </location>
</feature>
<evidence type="ECO:0000256" key="2">
    <source>
        <dbReference type="ARBA" id="ARBA00004429"/>
    </source>
</evidence>
<dbReference type="PROSITE" id="PS50109">
    <property type="entry name" value="HIS_KIN"/>
    <property type="match status" value="1"/>
</dbReference>
<dbReference type="AlphaFoldDB" id="A0A9D7ECG6"/>
<dbReference type="CDD" id="cd00130">
    <property type="entry name" value="PAS"/>
    <property type="match status" value="2"/>
</dbReference>
<name>A0A9D7ECG6_9PROT</name>
<evidence type="ECO:0000259" key="15">
    <source>
        <dbReference type="PROSITE" id="PS50109"/>
    </source>
</evidence>
<dbReference type="Proteomes" id="UP000807785">
    <property type="component" value="Unassembled WGS sequence"/>
</dbReference>
<evidence type="ECO:0000259" key="16">
    <source>
        <dbReference type="PROSITE" id="PS50112"/>
    </source>
</evidence>
<dbReference type="Pfam" id="PF21623">
    <property type="entry name" value="HK_sensor_dom_bact"/>
    <property type="match status" value="1"/>
</dbReference>
<dbReference type="PANTHER" id="PTHR42878:SF15">
    <property type="entry name" value="BACTERIOPHYTOCHROME"/>
    <property type="match status" value="1"/>
</dbReference>
<comment type="catalytic activity">
    <reaction evidence="1">
        <text>ATP + protein L-histidine = ADP + protein N-phospho-L-histidine.</text>
        <dbReference type="EC" id="2.7.13.3"/>
    </reaction>
</comment>
<dbReference type="Gene3D" id="1.10.287.130">
    <property type="match status" value="1"/>
</dbReference>
<feature type="domain" description="Histidine kinase" evidence="15">
    <location>
        <begin position="724"/>
        <end position="938"/>
    </location>
</feature>
<dbReference type="NCBIfam" id="TIGR00229">
    <property type="entry name" value="sensory_box"/>
    <property type="match status" value="2"/>
</dbReference>
<dbReference type="Gene3D" id="3.30.450.20">
    <property type="entry name" value="PAS domain"/>
    <property type="match status" value="3"/>
</dbReference>
<dbReference type="SMART" id="SM00387">
    <property type="entry name" value="HATPase_c"/>
    <property type="match status" value="1"/>
</dbReference>
<dbReference type="InterPro" id="IPR005467">
    <property type="entry name" value="His_kinase_dom"/>
</dbReference>
<evidence type="ECO:0000256" key="9">
    <source>
        <dbReference type="ARBA" id="ARBA00022777"/>
    </source>
</evidence>
<dbReference type="SMART" id="SM00091">
    <property type="entry name" value="PAS"/>
    <property type="match status" value="2"/>
</dbReference>
<dbReference type="GO" id="GO:0007234">
    <property type="term" value="P:osmosensory signaling via phosphorelay pathway"/>
    <property type="evidence" value="ECO:0007669"/>
    <property type="project" value="TreeGrafter"/>
</dbReference>
<dbReference type="GO" id="GO:0030295">
    <property type="term" value="F:protein kinase activator activity"/>
    <property type="evidence" value="ECO:0007669"/>
    <property type="project" value="TreeGrafter"/>
</dbReference>
<dbReference type="InterPro" id="IPR003660">
    <property type="entry name" value="HAMP_dom"/>
</dbReference>
<evidence type="ECO:0000256" key="5">
    <source>
        <dbReference type="ARBA" id="ARBA00022553"/>
    </source>
</evidence>
<feature type="domain" description="HAMP" evidence="18">
    <location>
        <begin position="376"/>
        <end position="431"/>
    </location>
</feature>
<keyword evidence="7 14" id="KW-0812">Transmembrane</keyword>
<dbReference type="FunFam" id="3.30.565.10:FF:000006">
    <property type="entry name" value="Sensor histidine kinase WalK"/>
    <property type="match status" value="1"/>
</dbReference>
<evidence type="ECO:0000313" key="20">
    <source>
        <dbReference type="Proteomes" id="UP000807785"/>
    </source>
</evidence>
<evidence type="ECO:0000259" key="17">
    <source>
        <dbReference type="PROSITE" id="PS50113"/>
    </source>
</evidence>
<dbReference type="PROSITE" id="PS50112">
    <property type="entry name" value="PAS"/>
    <property type="match status" value="1"/>
</dbReference>
<evidence type="ECO:0000256" key="1">
    <source>
        <dbReference type="ARBA" id="ARBA00000085"/>
    </source>
</evidence>
<evidence type="ECO:0000256" key="7">
    <source>
        <dbReference type="ARBA" id="ARBA00022692"/>
    </source>
</evidence>
<dbReference type="InterPro" id="IPR000700">
    <property type="entry name" value="PAS-assoc_C"/>
</dbReference>
<keyword evidence="6" id="KW-0808">Transferase</keyword>
<dbReference type="Gene3D" id="3.30.565.10">
    <property type="entry name" value="Histidine kinase-like ATPase, C-terminal domain"/>
    <property type="match status" value="1"/>
</dbReference>
<dbReference type="SMART" id="SM00388">
    <property type="entry name" value="HisKA"/>
    <property type="match status" value="1"/>
</dbReference>
<dbReference type="InterPro" id="IPR029151">
    <property type="entry name" value="Sensor-like_sf"/>
</dbReference>
<comment type="subcellular location">
    <subcellularLocation>
        <location evidence="2">Cell inner membrane</location>
        <topology evidence="2">Multi-pass membrane protein</topology>
    </subcellularLocation>
</comment>
<dbReference type="InterPro" id="IPR036890">
    <property type="entry name" value="HATPase_C_sf"/>
</dbReference>
<dbReference type="EC" id="2.7.13.3" evidence="3"/>
<evidence type="ECO:0000259" key="18">
    <source>
        <dbReference type="PROSITE" id="PS50885"/>
    </source>
</evidence>
<dbReference type="Pfam" id="PF08448">
    <property type="entry name" value="PAS_4"/>
    <property type="match status" value="2"/>
</dbReference>
<evidence type="ECO:0000256" key="6">
    <source>
        <dbReference type="ARBA" id="ARBA00022679"/>
    </source>
</evidence>
<accession>A0A9D7ECG6</accession>
<dbReference type="GO" id="GO:0005524">
    <property type="term" value="F:ATP binding"/>
    <property type="evidence" value="ECO:0007669"/>
    <property type="project" value="UniProtKB-KW"/>
</dbReference>
<keyword evidence="12" id="KW-0902">Two-component regulatory system</keyword>
<dbReference type="CDD" id="cd00082">
    <property type="entry name" value="HisKA"/>
    <property type="match status" value="1"/>
</dbReference>
<evidence type="ECO:0000256" key="8">
    <source>
        <dbReference type="ARBA" id="ARBA00022741"/>
    </source>
</evidence>
<dbReference type="SUPFAM" id="SSF55874">
    <property type="entry name" value="ATPase domain of HSP90 chaperone/DNA topoisomerase II/histidine kinase"/>
    <property type="match status" value="1"/>
</dbReference>
<dbReference type="InterPro" id="IPR036097">
    <property type="entry name" value="HisK_dim/P_sf"/>
</dbReference>
<dbReference type="Pfam" id="PF00672">
    <property type="entry name" value="HAMP"/>
    <property type="match status" value="1"/>
</dbReference>
<dbReference type="InterPro" id="IPR050351">
    <property type="entry name" value="BphY/WalK/GraS-like"/>
</dbReference>
<dbReference type="GO" id="GO:0000155">
    <property type="term" value="F:phosphorelay sensor kinase activity"/>
    <property type="evidence" value="ECO:0007669"/>
    <property type="project" value="InterPro"/>
</dbReference>
<evidence type="ECO:0000256" key="4">
    <source>
        <dbReference type="ARBA" id="ARBA00022475"/>
    </source>
</evidence>
<dbReference type="SUPFAM" id="SSF55785">
    <property type="entry name" value="PYP-like sensor domain (PAS domain)"/>
    <property type="match status" value="2"/>
</dbReference>
<dbReference type="InterPro" id="IPR048760">
    <property type="entry name" value="VP0354-like_sensor_dom"/>
</dbReference>
<evidence type="ECO:0000313" key="19">
    <source>
        <dbReference type="EMBL" id="MBK6975062.1"/>
    </source>
</evidence>
<dbReference type="InterPro" id="IPR003661">
    <property type="entry name" value="HisK_dim/P_dom"/>
</dbReference>
<protein>
    <recommendedName>
        <fullName evidence="3">histidine kinase</fullName>
        <ecNumber evidence="3">2.7.13.3</ecNumber>
    </recommendedName>
</protein>
<organism evidence="19 20">
    <name type="scientific">Candidatus Methylophosphatis roskildensis</name>
    <dbReference type="NCBI Taxonomy" id="2899263"/>
    <lineage>
        <taxon>Bacteria</taxon>
        <taxon>Pseudomonadati</taxon>
        <taxon>Pseudomonadota</taxon>
        <taxon>Betaproteobacteria</taxon>
        <taxon>Nitrosomonadales</taxon>
        <taxon>Sterolibacteriaceae</taxon>
        <taxon>Candidatus Methylophosphatis</taxon>
    </lineage>
</organism>
<dbReference type="InterPro" id="IPR035965">
    <property type="entry name" value="PAS-like_dom_sf"/>
</dbReference>
<dbReference type="GO" id="GO:0000156">
    <property type="term" value="F:phosphorelay response regulator activity"/>
    <property type="evidence" value="ECO:0007669"/>
    <property type="project" value="TreeGrafter"/>
</dbReference>
<feature type="transmembrane region" description="Helical" evidence="14">
    <location>
        <begin position="356"/>
        <end position="375"/>
    </location>
</feature>
<evidence type="ECO:0000256" key="3">
    <source>
        <dbReference type="ARBA" id="ARBA00012438"/>
    </source>
</evidence>
<comment type="caution">
    <text evidence="19">The sequence shown here is derived from an EMBL/GenBank/DDBJ whole genome shotgun (WGS) entry which is preliminary data.</text>
</comment>
<dbReference type="PROSITE" id="PS50885">
    <property type="entry name" value="HAMP"/>
    <property type="match status" value="1"/>
</dbReference>
<dbReference type="EMBL" id="JADJEV010000005">
    <property type="protein sequence ID" value="MBK6975062.1"/>
    <property type="molecule type" value="Genomic_DNA"/>
</dbReference>
<dbReference type="Gene3D" id="6.10.340.10">
    <property type="match status" value="1"/>
</dbReference>
<keyword evidence="8" id="KW-0547">Nucleotide-binding</keyword>
<feature type="domain" description="PAS" evidence="16">
    <location>
        <begin position="443"/>
        <end position="496"/>
    </location>
</feature>
<dbReference type="InterPro" id="IPR003594">
    <property type="entry name" value="HATPase_dom"/>
</dbReference>
<dbReference type="SUPFAM" id="SSF158472">
    <property type="entry name" value="HAMP domain-like"/>
    <property type="match status" value="1"/>
</dbReference>
<dbReference type="SMART" id="SM00304">
    <property type="entry name" value="HAMP"/>
    <property type="match status" value="1"/>
</dbReference>
<evidence type="ECO:0000256" key="14">
    <source>
        <dbReference type="SAM" id="Phobius"/>
    </source>
</evidence>
<keyword evidence="4" id="KW-1003">Cell membrane</keyword>
<evidence type="ECO:0000256" key="13">
    <source>
        <dbReference type="ARBA" id="ARBA00023136"/>
    </source>
</evidence>
<dbReference type="FunFam" id="1.10.287.130:FF:000070">
    <property type="entry name" value="Histidine kinase sensor protein"/>
    <property type="match status" value="1"/>
</dbReference>
<dbReference type="InterPro" id="IPR004358">
    <property type="entry name" value="Sig_transdc_His_kin-like_C"/>
</dbReference>
<dbReference type="Pfam" id="PF02518">
    <property type="entry name" value="HATPase_c"/>
    <property type="match status" value="1"/>
</dbReference>
<dbReference type="InterPro" id="IPR001610">
    <property type="entry name" value="PAC"/>
</dbReference>
<dbReference type="PRINTS" id="PR00344">
    <property type="entry name" value="BCTRLSENSOR"/>
</dbReference>
<sequence>MSCPVILASANPDAMPRSPALSLTLPRKAILLTVIAVLLGGAAQWIAQERDLRRKALASLQRDLVGVVKRNSLLLTEIFDSTRRDLQFLAIAPATRKFVAMRSGAPRSADAIREAALADLFRAFIASRPDYDQIRLIGLRNEGRELVRVEKGAQGPRIVPAEKLQSKGDRDYFVATIKLKPGELYVSDINLNRERGVVELPHKPTLRVAIPIYADDGSMFGILAINRNLKPALDLLSRETLEVYDDKDPERLHFYLANEEGDFIAHPDVAHTFGFDLGQRHRWQDELNPGSLDTLPEAIGSTGIPLRTVDGTFGVQHLAPARLAFDSGNPQRFLVLAYAASNARVDDLVAISRRSLIVGNGGILIMLLLVIGLGMRRITEPIQRLTIVADRVAKGNFDPDALARLNVSGGEVGSLQAALDRMLREVHQREQRVLQLNAELAERAAEARLIFDASPEGALLVDDSGRIVQVNRRASEMFGYPPDALVGRAVEDLMPERLRGQHVAHRDGYVRAPEVRYMGRGRDLRGRRHDGSEFPIELSLAPIRHGNADHVIVGATDITARKQAEEALARSEHQLRRLIEQAPIGIAMFDRTMRYIVASRRWVRDHGLGDRDLTGLLHYDVNPDLPVYWHEVHRRGLAGEIIENDDDEWRRNDGTRQWLRWAVHPWRNAAGEIGGIIIFAEDITERRRADEEIRRLNAGLEQRVAERTNELRAANRELEAFSYAVAHDLRAPLRAINGFSVALKEDHAGHITGEATDCLDEIIEGCRRMSELIDGLLVLSRATQGKVDRQEVDLTAIARRICSELARSEPERKVHWEIEDGLTTRGDRRMLEAVLYNLLGNAWKYSSRTADARIQLNASLEKGERRFCVVDNGAGFDMRHAGKLFAPFQRLHRRDEFPGIGIGLATVQRIIHRHGGHIEANSAPGAGARFCFTVESSGSSSAGGTDE</sequence>
<dbReference type="GO" id="GO:0005886">
    <property type="term" value="C:plasma membrane"/>
    <property type="evidence" value="ECO:0007669"/>
    <property type="project" value="UniProtKB-SubCell"/>
</dbReference>
<evidence type="ECO:0000256" key="10">
    <source>
        <dbReference type="ARBA" id="ARBA00022840"/>
    </source>
</evidence>
<dbReference type="PROSITE" id="PS50113">
    <property type="entry name" value="PAC"/>
    <property type="match status" value="2"/>
</dbReference>
<keyword evidence="13 14" id="KW-0472">Membrane</keyword>
<feature type="domain" description="PAC" evidence="17">
    <location>
        <begin position="643"/>
        <end position="695"/>
    </location>
</feature>
<feature type="transmembrane region" description="Helical" evidence="14">
    <location>
        <begin position="29"/>
        <end position="47"/>
    </location>
</feature>
<evidence type="ECO:0000256" key="11">
    <source>
        <dbReference type="ARBA" id="ARBA00022989"/>
    </source>
</evidence>
<gene>
    <name evidence="19" type="ORF">IPH26_19720</name>
</gene>
<dbReference type="PANTHER" id="PTHR42878">
    <property type="entry name" value="TWO-COMPONENT HISTIDINE KINASE"/>
    <property type="match status" value="1"/>
</dbReference>
<dbReference type="InterPro" id="IPR000014">
    <property type="entry name" value="PAS"/>
</dbReference>
<keyword evidence="9" id="KW-0418">Kinase</keyword>
<dbReference type="CDD" id="cd06225">
    <property type="entry name" value="HAMP"/>
    <property type="match status" value="1"/>
</dbReference>
<keyword evidence="10" id="KW-0067">ATP-binding</keyword>
<evidence type="ECO:0000256" key="12">
    <source>
        <dbReference type="ARBA" id="ARBA00023012"/>
    </source>
</evidence>
<dbReference type="InterPro" id="IPR013656">
    <property type="entry name" value="PAS_4"/>
</dbReference>
<keyword evidence="5" id="KW-0597">Phosphoprotein</keyword>
<dbReference type="Pfam" id="PF00512">
    <property type="entry name" value="HisKA"/>
    <property type="match status" value="1"/>
</dbReference>
<dbReference type="SMART" id="SM00086">
    <property type="entry name" value="PAC"/>
    <property type="match status" value="2"/>
</dbReference>
<dbReference type="SUPFAM" id="SSF47384">
    <property type="entry name" value="Homodimeric domain of signal transducing histidine kinase"/>
    <property type="match status" value="1"/>
</dbReference>
<reference evidence="19" key="1">
    <citation type="submission" date="2020-10" db="EMBL/GenBank/DDBJ databases">
        <title>Connecting structure to function with the recovery of over 1000 high-quality activated sludge metagenome-assembled genomes encoding full-length rRNA genes using long-read sequencing.</title>
        <authorList>
            <person name="Singleton C.M."/>
            <person name="Petriglieri F."/>
            <person name="Kristensen J.M."/>
            <person name="Kirkegaard R.H."/>
            <person name="Michaelsen T.Y."/>
            <person name="Andersen M.H."/>
            <person name="Karst S.M."/>
            <person name="Dueholm M.S."/>
            <person name="Nielsen P.H."/>
            <person name="Albertsen M."/>
        </authorList>
    </citation>
    <scope>NUCLEOTIDE SEQUENCE</scope>
    <source>
        <strain evidence="19">Bjer_18-Q3-R1-45_BAT3C.347</strain>
    </source>
</reference>
<proteinExistence type="predicted"/>
<keyword evidence="11 14" id="KW-1133">Transmembrane helix</keyword>
<dbReference type="SUPFAM" id="SSF103190">
    <property type="entry name" value="Sensory domain-like"/>
    <property type="match status" value="1"/>
</dbReference>